<dbReference type="GO" id="GO:0005737">
    <property type="term" value="C:cytoplasm"/>
    <property type="evidence" value="ECO:0007669"/>
    <property type="project" value="UniProtKB-SubCell"/>
</dbReference>
<evidence type="ECO:0000256" key="3">
    <source>
        <dbReference type="ARBA" id="ARBA00022490"/>
    </source>
</evidence>
<evidence type="ECO:0000256" key="4">
    <source>
        <dbReference type="ARBA" id="ARBA00022801"/>
    </source>
</evidence>
<feature type="domain" description="EDS1 EP" evidence="8">
    <location>
        <begin position="317"/>
        <end position="526"/>
    </location>
</feature>
<reference evidence="9" key="1">
    <citation type="submission" date="2018-01" db="EMBL/GenBank/DDBJ databases">
        <authorList>
            <person name="Mao J.F."/>
        </authorList>
    </citation>
    <scope>NUCLEOTIDE SEQUENCE</scope>
    <source>
        <strain evidence="9">Huo1</strain>
        <tissue evidence="9">Leaf</tissue>
    </source>
</reference>
<reference evidence="9" key="2">
    <citation type="submission" date="2020-08" db="EMBL/GenBank/DDBJ databases">
        <title>Plant Genome Project.</title>
        <authorList>
            <person name="Zhang R.-G."/>
        </authorList>
    </citation>
    <scope>NUCLEOTIDE SEQUENCE</scope>
    <source>
        <strain evidence="9">Huo1</strain>
        <tissue evidence="9">Leaf</tissue>
    </source>
</reference>
<evidence type="ECO:0000256" key="2">
    <source>
        <dbReference type="ARBA" id="ARBA00004496"/>
    </source>
</evidence>
<organism evidence="9">
    <name type="scientific">Salvia splendens</name>
    <name type="common">Scarlet sage</name>
    <dbReference type="NCBI Taxonomy" id="180675"/>
    <lineage>
        <taxon>Eukaryota</taxon>
        <taxon>Viridiplantae</taxon>
        <taxon>Streptophyta</taxon>
        <taxon>Embryophyta</taxon>
        <taxon>Tracheophyta</taxon>
        <taxon>Spermatophyta</taxon>
        <taxon>Magnoliopsida</taxon>
        <taxon>eudicotyledons</taxon>
        <taxon>Gunneridae</taxon>
        <taxon>Pentapetalae</taxon>
        <taxon>asterids</taxon>
        <taxon>lamiids</taxon>
        <taxon>Lamiales</taxon>
        <taxon>Lamiaceae</taxon>
        <taxon>Nepetoideae</taxon>
        <taxon>Mentheae</taxon>
        <taxon>Salviinae</taxon>
        <taxon>Salvia</taxon>
        <taxon>Salvia subgen. Calosphace</taxon>
        <taxon>core Calosphace</taxon>
    </lineage>
</organism>
<keyword evidence="3" id="KW-0963">Cytoplasm</keyword>
<dbReference type="GO" id="GO:0016787">
    <property type="term" value="F:hydrolase activity"/>
    <property type="evidence" value="ECO:0007669"/>
    <property type="project" value="UniProtKB-KW"/>
</dbReference>
<evidence type="ECO:0000256" key="1">
    <source>
        <dbReference type="ARBA" id="ARBA00004123"/>
    </source>
</evidence>
<evidence type="ECO:0000313" key="10">
    <source>
        <dbReference type="Proteomes" id="UP000298416"/>
    </source>
</evidence>
<dbReference type="Proteomes" id="UP000298416">
    <property type="component" value="Unassembled WGS sequence"/>
</dbReference>
<dbReference type="SUPFAM" id="SSF53474">
    <property type="entry name" value="alpha/beta-Hydrolases"/>
    <property type="match status" value="1"/>
</dbReference>
<evidence type="ECO:0008006" key="11">
    <source>
        <dbReference type="Google" id="ProtNLM"/>
    </source>
</evidence>
<evidence type="ECO:0000259" key="7">
    <source>
        <dbReference type="Pfam" id="PF01764"/>
    </source>
</evidence>
<keyword evidence="4" id="KW-0378">Hydrolase</keyword>
<dbReference type="InterPro" id="IPR041266">
    <property type="entry name" value="EDS1_EP"/>
</dbReference>
<evidence type="ECO:0000259" key="8">
    <source>
        <dbReference type="Pfam" id="PF18117"/>
    </source>
</evidence>
<comment type="subcellular location">
    <subcellularLocation>
        <location evidence="2">Cytoplasm</location>
    </subcellularLocation>
    <subcellularLocation>
        <location evidence="1">Nucleus</location>
    </subcellularLocation>
</comment>
<sequence length="540" mass="61380">MLGAFLASTPLVEETWRLCRRANADAHQSFAVKAVGRVSYVAFSGVQAVARSRDMVELDQNVFGRCLEGKGKIMVDAALLQLFLSFYVRPDFNQKMLEVLKQSKSVVFGGHSLGGPIASLSALWLLTHIRTASLAHPISVFCITFGSPMLGNGPFSQAIIQERWDGNFCHVVAPHDLVPRLLSMTNPFGNYMFCSDKGAVCLDNATTINRFLYSTMAATSSSPASGVEDHLKYEDYVGMLSYQYMKMRCSSAITHCGSNSEAGIAFALQTLGISSNQEATYKAATTCLATARRLGRPRSLNNAKMAVSLAKINPFRAELEWYKKHCDDQLGYYDSFKTRGASRREFKVNMNRLRLGRFWDQLIEQMESNQLTRDFHKLPKYVNASNFYKLLVEPLEIAEYYRTGKHREKGHYVEHGREKRFKIFDKWWGEKDEQKTTTTTRSKYASLTQDSCFWARVEEAICLIYDVVGETDSGRRGVLLDKIGEFERYARGMVERKEVSVDVLVENSSYNLFRNEWRELRAQLQTSQSHFHQFQDGMVQ</sequence>
<accession>A0A8X8ZTI4</accession>
<protein>
    <recommendedName>
        <fullName evidence="11">Lipase-like PAD4</fullName>
    </recommendedName>
</protein>
<feature type="domain" description="Fungal lipase-type" evidence="7">
    <location>
        <begin position="72"/>
        <end position="183"/>
    </location>
</feature>
<dbReference type="Pfam" id="PF01764">
    <property type="entry name" value="Lipase_3"/>
    <property type="match status" value="1"/>
</dbReference>
<keyword evidence="6" id="KW-0539">Nucleus</keyword>
<dbReference type="InterPro" id="IPR029058">
    <property type="entry name" value="AB_hydrolase_fold"/>
</dbReference>
<keyword evidence="10" id="KW-1185">Reference proteome</keyword>
<dbReference type="GO" id="GO:0006629">
    <property type="term" value="P:lipid metabolic process"/>
    <property type="evidence" value="ECO:0007669"/>
    <property type="project" value="InterPro"/>
</dbReference>
<evidence type="ECO:0000256" key="6">
    <source>
        <dbReference type="ARBA" id="ARBA00023242"/>
    </source>
</evidence>
<dbReference type="GO" id="GO:0005634">
    <property type="term" value="C:nucleus"/>
    <property type="evidence" value="ECO:0007669"/>
    <property type="project" value="UniProtKB-SubCell"/>
</dbReference>
<comment type="caution">
    <text evidence="9">The sequence shown here is derived from an EMBL/GenBank/DDBJ whole genome shotgun (WGS) entry which is preliminary data.</text>
</comment>
<evidence type="ECO:0000313" key="9">
    <source>
        <dbReference type="EMBL" id="KAG6416126.1"/>
    </source>
</evidence>
<dbReference type="EMBL" id="PNBA02000008">
    <property type="protein sequence ID" value="KAG6416126.1"/>
    <property type="molecule type" value="Genomic_DNA"/>
</dbReference>
<dbReference type="InterPro" id="IPR002921">
    <property type="entry name" value="Fungal_lipase-type"/>
</dbReference>
<dbReference type="Pfam" id="PF18117">
    <property type="entry name" value="EDS1_EP"/>
    <property type="match status" value="1"/>
</dbReference>
<keyword evidence="5" id="KW-0611">Plant defense</keyword>
<name>A0A8X8ZTI4_SALSN</name>
<gene>
    <name evidence="9" type="ORF">SASPL_123550</name>
</gene>
<dbReference type="PANTHER" id="PTHR47413:SF2">
    <property type="entry name" value="LIPASE-LIKE PAD4"/>
    <property type="match status" value="1"/>
</dbReference>
<proteinExistence type="predicted"/>
<dbReference type="Gene3D" id="3.40.50.1820">
    <property type="entry name" value="alpha/beta hydrolase"/>
    <property type="match status" value="1"/>
</dbReference>
<dbReference type="GO" id="GO:0006952">
    <property type="term" value="P:defense response"/>
    <property type="evidence" value="ECO:0007669"/>
    <property type="project" value="UniProtKB-KW"/>
</dbReference>
<dbReference type="AlphaFoldDB" id="A0A8X8ZTI4"/>
<evidence type="ECO:0000256" key="5">
    <source>
        <dbReference type="ARBA" id="ARBA00022821"/>
    </source>
</evidence>
<dbReference type="PANTHER" id="PTHR47413">
    <property type="entry name" value="LIPASE-LIKE PAD4"/>
    <property type="match status" value="1"/>
</dbReference>